<feature type="active site" description="Nucleophile" evidence="9">
    <location>
        <position position="57"/>
    </location>
</feature>
<dbReference type="CDD" id="cd01906">
    <property type="entry name" value="proteasome_protease_HslV"/>
    <property type="match status" value="1"/>
</dbReference>
<evidence type="ECO:0000256" key="5">
    <source>
        <dbReference type="ARBA" id="ARBA00022801"/>
    </source>
</evidence>
<proteinExistence type="inferred from homology"/>
<organism evidence="12 13">
    <name type="scientific">Nocardioides imazamoxiresistens</name>
    <dbReference type="NCBI Taxonomy" id="3231893"/>
    <lineage>
        <taxon>Bacteria</taxon>
        <taxon>Bacillati</taxon>
        <taxon>Actinomycetota</taxon>
        <taxon>Actinomycetes</taxon>
        <taxon>Propionibacteriales</taxon>
        <taxon>Nocardioidaceae</taxon>
        <taxon>Nocardioides</taxon>
    </lineage>
</organism>
<protein>
    <recommendedName>
        <fullName evidence="9 10">Proteasome subunit beta</fullName>
        <ecNumber evidence="9 10">3.4.25.1</ecNumber>
    </recommendedName>
    <alternativeName>
        <fullName evidence="9">20S proteasome beta subunit</fullName>
    </alternativeName>
    <alternativeName>
        <fullName evidence="9">Proteasome core protein PrcB</fullName>
    </alternativeName>
</protein>
<evidence type="ECO:0000256" key="1">
    <source>
        <dbReference type="ARBA" id="ARBA00001198"/>
    </source>
</evidence>
<evidence type="ECO:0000256" key="7">
    <source>
        <dbReference type="ARBA" id="ARBA00022942"/>
    </source>
</evidence>
<evidence type="ECO:0000256" key="10">
    <source>
        <dbReference type="NCBIfam" id="TIGR03690"/>
    </source>
</evidence>
<dbReference type="Gene3D" id="3.60.20.10">
    <property type="entry name" value="Glutamine Phosphoribosylpyrophosphate, subunit 1, domain 1"/>
    <property type="match status" value="1"/>
</dbReference>
<comment type="subunit">
    <text evidence="9">The 20S proteasome core is composed of 14 alpha and 14 beta subunits that assemble into four stacked heptameric rings, resulting in a barrel-shaped structure. The two inner rings, each composed of seven catalytic beta subunits, are sandwiched by two outer rings, each composed of seven alpha subunits. The catalytic chamber with the active sites is on the inside of the barrel. Has a gated structure, the ends of the cylinder being occluded by the N-termini of the alpha-subunits. Is capped by the proteasome-associated ATPase, ARC.</text>
</comment>
<comment type="caution">
    <text evidence="12">The sequence shown here is derived from an EMBL/GenBank/DDBJ whole genome shotgun (WGS) entry which is preliminary data.</text>
</comment>
<evidence type="ECO:0000256" key="11">
    <source>
        <dbReference type="SAM" id="MobiDB-lite"/>
    </source>
</evidence>
<evidence type="ECO:0000313" key="12">
    <source>
        <dbReference type="EMBL" id="MDT9592319.1"/>
    </source>
</evidence>
<dbReference type="PANTHER" id="PTHR32194:SF0">
    <property type="entry name" value="ATP-DEPENDENT PROTEASE SUBUNIT HSLV"/>
    <property type="match status" value="1"/>
</dbReference>
<dbReference type="HAMAP" id="MF_02113_B">
    <property type="entry name" value="Proteasome_B_B"/>
    <property type="match status" value="1"/>
</dbReference>
<dbReference type="InterPro" id="IPR023333">
    <property type="entry name" value="Proteasome_suB-type"/>
</dbReference>
<keyword evidence="7 9" id="KW-0647">Proteasome</keyword>
<dbReference type="RefSeq" id="WP_315731726.1">
    <property type="nucleotide sequence ID" value="NZ_JAVYII010000002.1"/>
</dbReference>
<comment type="similarity">
    <text evidence="9">Belongs to the peptidase T1B family.</text>
</comment>
<keyword evidence="8 9" id="KW-0865">Zymogen</keyword>
<dbReference type="PANTHER" id="PTHR32194">
    <property type="entry name" value="METALLOPROTEASE TLDD"/>
    <property type="match status" value="1"/>
</dbReference>
<gene>
    <name evidence="9 12" type="primary">prcB</name>
    <name evidence="12" type="ORF">RDV89_04535</name>
</gene>
<evidence type="ECO:0000256" key="6">
    <source>
        <dbReference type="ARBA" id="ARBA00022813"/>
    </source>
</evidence>
<dbReference type="GO" id="GO:0016787">
    <property type="term" value="F:hydrolase activity"/>
    <property type="evidence" value="ECO:0007669"/>
    <property type="project" value="UniProtKB-KW"/>
</dbReference>
<dbReference type="Proteomes" id="UP001268542">
    <property type="component" value="Unassembled WGS sequence"/>
</dbReference>
<dbReference type="Pfam" id="PF00227">
    <property type="entry name" value="Proteasome"/>
    <property type="match status" value="1"/>
</dbReference>
<reference evidence="12 13" key="1">
    <citation type="submission" date="2023-08" db="EMBL/GenBank/DDBJ databases">
        <title>Nocardioides seae sp. nov., a bacterium isolated from a soil.</title>
        <authorList>
            <person name="Wang X."/>
        </authorList>
    </citation>
    <scope>NUCLEOTIDE SEQUENCE [LARGE SCALE GENOMIC DNA]</scope>
    <source>
        <strain evidence="12 13">YZH12</strain>
    </source>
</reference>
<comment type="pathway">
    <text evidence="9">Protein degradation; proteasomal Pup-dependent pathway.</text>
</comment>
<sequence>MGDQHLDPTGARLPGAYLTPGSSSFAEFVAAQAPDLLPGRRPVPAAAAGGDIAPHGTTIVSLTFPGGVLMAGDRRATMGNIISSRDIEKVFPADEHSCVGIAGTAGLAVEMVRLFQLELEHYEKIEGTTLSMQGKANRLAALIRGNLGLAMQGLAVVPLFAGYDLDAGLGRIFSYDVVGGRSEETGFHAVGSGSLFARGSLKKLYRPDLDARRAALVALQALYDAADDDSATGGPDVSRRIFPIVHVITADGGERLPEGEVTTLAEEVVAGRVLRPDGPPARVEDPTGREATTGGTTEGDLR</sequence>
<comment type="activity regulation">
    <text evidence="9">The formation of the proteasomal ATPase ARC-20S proteasome complex, likely via the docking of the C-termini of ARC into the intersubunit pockets in the alpha-rings, may trigger opening of the gate for substrate entry. Interconversion between the open-gate and close-gate conformations leads to a dynamic regulation of the 20S proteasome proteolysis activity.</text>
</comment>
<dbReference type="GO" id="GO:0000502">
    <property type="term" value="C:proteasome complex"/>
    <property type="evidence" value="ECO:0007669"/>
    <property type="project" value="UniProtKB-KW"/>
</dbReference>
<evidence type="ECO:0000313" key="13">
    <source>
        <dbReference type="Proteomes" id="UP001268542"/>
    </source>
</evidence>
<feature type="region of interest" description="Disordered" evidence="11">
    <location>
        <begin position="271"/>
        <end position="302"/>
    </location>
</feature>
<comment type="catalytic activity">
    <reaction evidence="1 9">
        <text>Cleavage of peptide bonds with very broad specificity.</text>
        <dbReference type="EC" id="3.4.25.1"/>
    </reaction>
</comment>
<evidence type="ECO:0000256" key="8">
    <source>
        <dbReference type="ARBA" id="ARBA00023145"/>
    </source>
</evidence>
<feature type="propeptide" id="PRO_5044947156" description="Removed in mature form; by autocatalysis" evidence="9">
    <location>
        <begin position="1"/>
        <end position="56"/>
    </location>
</feature>
<evidence type="ECO:0000256" key="4">
    <source>
        <dbReference type="ARBA" id="ARBA00022698"/>
    </source>
</evidence>
<feature type="chain" id="PRO_5044947155" description="Proteasome subunit beta" evidence="9">
    <location>
        <begin position="57"/>
        <end position="302"/>
    </location>
</feature>
<dbReference type="SUPFAM" id="SSF56235">
    <property type="entry name" value="N-terminal nucleophile aminohydrolases (Ntn hydrolases)"/>
    <property type="match status" value="1"/>
</dbReference>
<dbReference type="PROSITE" id="PS51476">
    <property type="entry name" value="PROTEASOME_BETA_2"/>
    <property type="match status" value="1"/>
</dbReference>
<keyword evidence="6 9" id="KW-0068">Autocatalytic cleavage</keyword>
<dbReference type="NCBIfam" id="TIGR03690">
    <property type="entry name" value="20S_bact_beta"/>
    <property type="match status" value="1"/>
</dbReference>
<accession>A0ABU3PT07</accession>
<comment type="subcellular location">
    <subcellularLocation>
        <location evidence="9">Cytoplasm</location>
    </subcellularLocation>
</comment>
<keyword evidence="13" id="KW-1185">Reference proteome</keyword>
<name>A0ABU3PT07_9ACTN</name>
<dbReference type="InterPro" id="IPR029055">
    <property type="entry name" value="Ntn_hydrolases_N"/>
</dbReference>
<evidence type="ECO:0000256" key="3">
    <source>
        <dbReference type="ARBA" id="ARBA00022670"/>
    </source>
</evidence>
<keyword evidence="2 9" id="KW-0963">Cytoplasm</keyword>
<dbReference type="EC" id="3.4.25.1" evidence="9 10"/>
<evidence type="ECO:0000256" key="2">
    <source>
        <dbReference type="ARBA" id="ARBA00022490"/>
    </source>
</evidence>
<evidence type="ECO:0000256" key="9">
    <source>
        <dbReference type="HAMAP-Rule" id="MF_02113"/>
    </source>
</evidence>
<keyword evidence="4 9" id="KW-0888">Threonine protease</keyword>
<dbReference type="InterPro" id="IPR022483">
    <property type="entry name" value="PSB_actinobac"/>
</dbReference>
<comment type="function">
    <text evidence="9">Component of the proteasome core, a large protease complex with broad specificity involved in protein degradation.</text>
</comment>
<dbReference type="EMBL" id="JAVYII010000002">
    <property type="protein sequence ID" value="MDT9592319.1"/>
    <property type="molecule type" value="Genomic_DNA"/>
</dbReference>
<keyword evidence="3 9" id="KW-0645">Protease</keyword>
<keyword evidence="5 9" id="KW-0378">Hydrolase</keyword>
<dbReference type="InterPro" id="IPR001353">
    <property type="entry name" value="Proteasome_sua/b"/>
</dbReference>